<dbReference type="InterPro" id="IPR011009">
    <property type="entry name" value="Kinase-like_dom_sf"/>
</dbReference>
<dbReference type="Pfam" id="PF04655">
    <property type="entry name" value="APH_6_hur"/>
    <property type="match status" value="1"/>
</dbReference>
<dbReference type="SUPFAM" id="SSF56112">
    <property type="entry name" value="Protein kinase-like (PK-like)"/>
    <property type="match status" value="1"/>
</dbReference>
<proteinExistence type="predicted"/>
<accession>A0ABZ1UC10</accession>
<reference evidence="1" key="1">
    <citation type="submission" date="2022-10" db="EMBL/GenBank/DDBJ databases">
        <title>The complete genomes of actinobacterial strains from the NBC collection.</title>
        <authorList>
            <person name="Joergensen T.S."/>
            <person name="Alvarez Arevalo M."/>
            <person name="Sterndorff E.B."/>
            <person name="Faurdal D."/>
            <person name="Vuksanovic O."/>
            <person name="Mourched A.-S."/>
            <person name="Charusanti P."/>
            <person name="Shaw S."/>
            <person name="Blin K."/>
            <person name="Weber T."/>
        </authorList>
    </citation>
    <scope>NUCLEOTIDE SEQUENCE</scope>
    <source>
        <strain evidence="1">NBC_00222</strain>
    </source>
</reference>
<protein>
    <submittedName>
        <fullName evidence="1">Aminoglycoside phosphotransferase family protein</fullName>
    </submittedName>
</protein>
<evidence type="ECO:0000313" key="1">
    <source>
        <dbReference type="EMBL" id="WUQ87739.1"/>
    </source>
</evidence>
<organism evidence="1 2">
    <name type="scientific">Kitasatospora purpeofusca</name>
    <dbReference type="NCBI Taxonomy" id="67352"/>
    <lineage>
        <taxon>Bacteria</taxon>
        <taxon>Bacillati</taxon>
        <taxon>Actinomycetota</taxon>
        <taxon>Actinomycetes</taxon>
        <taxon>Kitasatosporales</taxon>
        <taxon>Streptomycetaceae</taxon>
        <taxon>Kitasatospora</taxon>
    </lineage>
</organism>
<keyword evidence="2" id="KW-1185">Reference proteome</keyword>
<dbReference type="Gene3D" id="1.10.510.10">
    <property type="entry name" value="Transferase(Phosphotransferase) domain 1"/>
    <property type="match status" value="1"/>
</dbReference>
<dbReference type="Proteomes" id="UP001432222">
    <property type="component" value="Chromosome"/>
</dbReference>
<dbReference type="RefSeq" id="WP_328958296.1">
    <property type="nucleotide sequence ID" value="NZ_CP108110.1"/>
</dbReference>
<dbReference type="InterPro" id="IPR006748">
    <property type="entry name" value="NH2Glyco/OHUrea_AB-resist_kin"/>
</dbReference>
<dbReference type="EMBL" id="CP108110">
    <property type="protein sequence ID" value="WUQ87739.1"/>
    <property type="molecule type" value="Genomic_DNA"/>
</dbReference>
<evidence type="ECO:0000313" key="2">
    <source>
        <dbReference type="Proteomes" id="UP001432222"/>
    </source>
</evidence>
<sequence length="295" mass="30279">MTGPATVKALAAVPEEVRARLVTRFGPGAREWCAELPRLVDGLAGRWGLAVRAAGGGGTSRVFRCERSADGAAVWLKLTPDAEVARQEAVALTAWREVPSVVGLLAEDVGAGALLLADVRPGTTLRERGWRPAEVAGMLAGMRAVPAPPRAALPSLAERLDFLFDLTERRAPGVSTADARALARELTGDGGPVGLVHGDLHPSNVLLGPAGAVAIDPRACLGDPDFDLVDWALDGVADPAALSARIGELTALVAGADADRVLAWCRAAAVLIAAPRVAAGRADGGTVFLRGLAGL</sequence>
<gene>
    <name evidence="1" type="ORF">OHA16_35025</name>
</gene>
<name>A0ABZ1UC10_9ACTN</name>